<sequence length="206" mass="22220">MKAIKITVTLIFIGLLVHTSKAQSESGVKGGVNFSSLIQNEIEDENMRMGWHAGFYSKMELSPSLFIMPELLFSTKGTSVEYGIGGSTGQTNLGIYYIDVPVLLGINLTDQLALHLGPYVSYLVDTKIETKGDFGSDQVDVDRDHLKSFDYGLSGGLALDFGAAAVGARYNYGLTKLADSDGAELVIGDSQNAVGQIYISYQLSKK</sequence>
<feature type="domain" description="Outer membrane protein beta-barrel" evidence="1">
    <location>
        <begin position="23"/>
        <end position="177"/>
    </location>
</feature>
<reference evidence="2" key="1">
    <citation type="submission" date="2022-10" db="EMBL/GenBank/DDBJ databases">
        <title>Comparative genomics and taxonomic characterization of three novel marine species of genus Reichenbachiella exhibiting antioxidant and polysaccharide degradation activities.</title>
        <authorList>
            <person name="Muhammad N."/>
            <person name="Lee Y.-J."/>
            <person name="Ko J."/>
            <person name="Kim S.-G."/>
        </authorList>
    </citation>
    <scope>NUCLEOTIDE SEQUENCE</scope>
    <source>
        <strain evidence="2">Wsw4-B4</strain>
    </source>
</reference>
<dbReference type="RefSeq" id="WP_263052566.1">
    <property type="nucleotide sequence ID" value="NZ_CP106735.1"/>
</dbReference>
<evidence type="ECO:0000259" key="1">
    <source>
        <dbReference type="Pfam" id="PF13568"/>
    </source>
</evidence>
<accession>A0ABY6D3V0</accession>
<dbReference type="InterPro" id="IPR025665">
    <property type="entry name" value="Beta-barrel_OMP_2"/>
</dbReference>
<protein>
    <submittedName>
        <fullName evidence="2">PorT family protein</fullName>
    </submittedName>
</protein>
<evidence type="ECO:0000313" key="3">
    <source>
        <dbReference type="Proteomes" id="UP001062165"/>
    </source>
</evidence>
<dbReference type="Pfam" id="PF13568">
    <property type="entry name" value="OMP_b-brl_2"/>
    <property type="match status" value="1"/>
</dbReference>
<dbReference type="EMBL" id="CP106735">
    <property type="protein sequence ID" value="UXX80837.1"/>
    <property type="molecule type" value="Genomic_DNA"/>
</dbReference>
<dbReference type="Proteomes" id="UP001062165">
    <property type="component" value="Chromosome"/>
</dbReference>
<gene>
    <name evidence="2" type="ORF">N7E81_06955</name>
</gene>
<evidence type="ECO:0000313" key="2">
    <source>
        <dbReference type="EMBL" id="UXX80837.1"/>
    </source>
</evidence>
<name>A0ABY6D3V0_9BACT</name>
<organism evidence="2 3">
    <name type="scientific">Reichenbachiella carrageenanivorans</name>
    <dbReference type="NCBI Taxonomy" id="2979869"/>
    <lineage>
        <taxon>Bacteria</taxon>
        <taxon>Pseudomonadati</taxon>
        <taxon>Bacteroidota</taxon>
        <taxon>Cytophagia</taxon>
        <taxon>Cytophagales</taxon>
        <taxon>Reichenbachiellaceae</taxon>
        <taxon>Reichenbachiella</taxon>
    </lineage>
</organism>
<keyword evidence="3" id="KW-1185">Reference proteome</keyword>
<proteinExistence type="predicted"/>